<name>A0A0F7L6C3_9VIRU</name>
<proteinExistence type="predicted"/>
<reference evidence="1" key="2">
    <citation type="submission" date="2015-03" db="EMBL/GenBank/DDBJ databases">
        <authorList>
            <person name="Chow C.-E.T."/>
            <person name="Winget D.M."/>
            <person name="White R.A.III."/>
            <person name="Hallam S.J."/>
            <person name="Suttle C.A."/>
        </authorList>
    </citation>
    <scope>NUCLEOTIDE SEQUENCE</scope>
    <source>
        <strain evidence="1">Anoxic2_4</strain>
    </source>
</reference>
<protein>
    <submittedName>
        <fullName evidence="1">Uncharacterized protein</fullName>
    </submittedName>
</protein>
<dbReference type="EMBL" id="KR029588">
    <property type="protein sequence ID" value="AKH47052.1"/>
    <property type="molecule type" value="Genomic_DNA"/>
</dbReference>
<reference evidence="1" key="1">
    <citation type="journal article" date="2015" name="Front. Microbiol.">
        <title>Combining genomic sequencing methods to explore viral diversity and reveal potential virus-host interactions.</title>
        <authorList>
            <person name="Chow C.E."/>
            <person name="Winget D.M."/>
            <person name="White R.A.III."/>
            <person name="Hallam S.J."/>
            <person name="Suttle C.A."/>
        </authorList>
    </citation>
    <scope>NUCLEOTIDE SEQUENCE</scope>
    <source>
        <strain evidence="1">Anoxic2_4</strain>
    </source>
</reference>
<organism evidence="1">
    <name type="scientific">uncultured marine virus</name>
    <dbReference type="NCBI Taxonomy" id="186617"/>
    <lineage>
        <taxon>Viruses</taxon>
        <taxon>environmental samples</taxon>
    </lineage>
</organism>
<evidence type="ECO:0000313" key="1">
    <source>
        <dbReference type="EMBL" id="AKH47052.1"/>
    </source>
</evidence>
<accession>A0A0F7L6C3</accession>
<sequence length="56" mass="5880">MCKTATSGWYSEILSSVKNSSFCCPIGKSESISGKTYFCSTSNTSPSNSIVSLTGN</sequence>